<evidence type="ECO:0000259" key="12">
    <source>
        <dbReference type="SMART" id="SM01038"/>
    </source>
</evidence>
<dbReference type="InterPro" id="IPR017853">
    <property type="entry name" value="GH"/>
</dbReference>
<keyword evidence="8 10" id="KW-0326">Glycosidase</keyword>
<evidence type="ECO:0000256" key="9">
    <source>
        <dbReference type="ARBA" id="ARBA00032230"/>
    </source>
</evidence>
<keyword evidence="6 10" id="KW-0378">Hydrolase</keyword>
<dbReference type="Pfam" id="PF02929">
    <property type="entry name" value="Bgal_small_N"/>
    <property type="match status" value="1"/>
</dbReference>
<dbReference type="GO" id="GO:0009341">
    <property type="term" value="C:beta-galactosidase complex"/>
    <property type="evidence" value="ECO:0007669"/>
    <property type="project" value="InterPro"/>
</dbReference>
<dbReference type="GO" id="GO:0004565">
    <property type="term" value="F:beta-galactosidase activity"/>
    <property type="evidence" value="ECO:0007669"/>
    <property type="project" value="UniProtKB-EC"/>
</dbReference>
<dbReference type="GO" id="GO:0005990">
    <property type="term" value="P:lactose catabolic process"/>
    <property type="evidence" value="ECO:0007669"/>
    <property type="project" value="TreeGrafter"/>
</dbReference>
<comment type="catalytic activity">
    <reaction evidence="1 10">
        <text>Hydrolysis of terminal non-reducing beta-D-galactose residues in beta-D-galactosides.</text>
        <dbReference type="EC" id="3.2.1.23"/>
    </reaction>
</comment>
<dbReference type="InterPro" id="IPR011013">
    <property type="entry name" value="Gal_mutarotase_sf_dom"/>
</dbReference>
<dbReference type="SUPFAM" id="SSF74650">
    <property type="entry name" value="Galactose mutarotase-like"/>
    <property type="match status" value="1"/>
</dbReference>
<evidence type="ECO:0000313" key="14">
    <source>
        <dbReference type="Proteomes" id="UP000521017"/>
    </source>
</evidence>
<organism evidence="13 14">
    <name type="scientific">Pedobacter cryoconitis</name>
    <dbReference type="NCBI Taxonomy" id="188932"/>
    <lineage>
        <taxon>Bacteria</taxon>
        <taxon>Pseudomonadati</taxon>
        <taxon>Bacteroidota</taxon>
        <taxon>Sphingobacteriia</taxon>
        <taxon>Sphingobacteriales</taxon>
        <taxon>Sphingobacteriaceae</taxon>
        <taxon>Pedobacter</taxon>
    </lineage>
</organism>
<feature type="signal peptide" evidence="11">
    <location>
        <begin position="1"/>
        <end position="23"/>
    </location>
</feature>
<feature type="domain" description="Beta galactosidase small chain/" evidence="12">
    <location>
        <begin position="743"/>
        <end position="1019"/>
    </location>
</feature>
<dbReference type="Pfam" id="PF16353">
    <property type="entry name" value="LacZ_4"/>
    <property type="match status" value="1"/>
</dbReference>
<dbReference type="InterPro" id="IPR006104">
    <property type="entry name" value="Glyco_hydro_2_N"/>
</dbReference>
<dbReference type="PANTHER" id="PTHR46323:SF2">
    <property type="entry name" value="BETA-GALACTOSIDASE"/>
    <property type="match status" value="1"/>
</dbReference>
<dbReference type="Pfam" id="PF02837">
    <property type="entry name" value="Glyco_hydro_2_N"/>
    <property type="match status" value="1"/>
</dbReference>
<dbReference type="EC" id="3.2.1.23" evidence="5 10"/>
<evidence type="ECO:0000256" key="3">
    <source>
        <dbReference type="ARBA" id="ARBA00007401"/>
    </source>
</evidence>
<dbReference type="SUPFAM" id="SSF49303">
    <property type="entry name" value="beta-Galactosidase/glucuronidase domain"/>
    <property type="match status" value="2"/>
</dbReference>
<dbReference type="Gene3D" id="2.70.98.10">
    <property type="match status" value="1"/>
</dbReference>
<evidence type="ECO:0000256" key="5">
    <source>
        <dbReference type="ARBA" id="ARBA00012756"/>
    </source>
</evidence>
<name>A0A7X0J7B4_9SPHI</name>
<dbReference type="InterPro" id="IPR050347">
    <property type="entry name" value="Bact_Beta-galactosidase"/>
</dbReference>
<evidence type="ECO:0000256" key="10">
    <source>
        <dbReference type="RuleBase" id="RU361154"/>
    </source>
</evidence>
<keyword evidence="7" id="KW-0106">Calcium</keyword>
<evidence type="ECO:0000256" key="4">
    <source>
        <dbReference type="ARBA" id="ARBA00011245"/>
    </source>
</evidence>
<dbReference type="InterPro" id="IPR036156">
    <property type="entry name" value="Beta-gal/glucu_dom_sf"/>
</dbReference>
<dbReference type="GO" id="GO:0030246">
    <property type="term" value="F:carbohydrate binding"/>
    <property type="evidence" value="ECO:0007669"/>
    <property type="project" value="InterPro"/>
</dbReference>
<dbReference type="PRINTS" id="PR00132">
    <property type="entry name" value="GLHYDRLASE2"/>
</dbReference>
<dbReference type="InterPro" id="IPR006102">
    <property type="entry name" value="Ig-like_GH2"/>
</dbReference>
<dbReference type="Gene3D" id="2.60.120.260">
    <property type="entry name" value="Galactose-binding domain-like"/>
    <property type="match status" value="1"/>
</dbReference>
<sequence>MNLNKLILLLSCYLFLTPGKLHAQQADWENPKVPSLNTVYPHAWFMPDQPMIRSLDGLWRFKIVQNPSLRPVGFFKNTAQTKNWATIKVPAHWQTEGFDKYIFTDVEYPIPPNPPFVPRDYNPVGSYQKDFTIDPSWKGKQVFIHLGAVNSFFYLWINDQYMGFSKDSKTPSEFDITRALRKGKNTVSMQVFRFSDATYLEGQDMWKLSGVERSIFLIARPGFHLFDFKVKATLDKTYKDGQLELDVKFNRKPGQDEAKGKVNISLADPSGKLVYQSHQWIQHSQQLHLSEKIENVKSWNAEHPELYTLKIAQLNAAGQIVESLTHQVGFRTAEIKNGLFLINGKAIKIKGVNRHEHNMITGKVITEADMLQDIKIMKQLNINAMRCSHYPNSEKWYALCDRYGLYVIDEANIECDGMSLTPLKTLSDKPDWKNAYLDRITRMWERDKNFTCIITWSLGNESGFGENLIAGYNWLKTKDQTRPVQYEVAKPDRYSDIYCPMYKSVTVMENYVKTWRERPMIQCEYAHMMGNSGGNLKDDWDLIYKHPQLQGGFVWDFADQTFARKDDQGNPIWAYGRDMGKVGLTSDTSFCADGLLNGDRSFHPQAYELQKVYQNISFEATDLKNYTFKIKNRFDFSTLSAYGLRWFIKGDGQSVAQGEIPETALLPQQEKAIRLNVPDFVPKPGTIYFLTLEAYLKEASALLPAHFVVAKEQFRLPVAVPFVPALSQHTEKLNIETTSDQLIYQSGELNIGFNQRTGLLESYAIAGQQLIKNALEPHFWRAATDNDIGNSMQINSKIWQTAFQTAQLKSFKNELPSPDKAVVITVHYLPVVELTCTTIYTIHSDGDVDVKYQMKAGAGNFPELQRVGMRVILHPEFDQVSWLGRGPFDNYSDRNYAAHTDLYQMKADSLFFPYPRAQESGYRTGVQWVALLNPAGVGLMAIGEPEISTGILHFDLHKLDFDKNAPQNVHGGSMTNDPLIWWNIDSRQTGLGGDNSWGAKAHEQYRLPYQDYTYSFTLRPIFKNQVLTERAKK</sequence>
<evidence type="ECO:0000256" key="6">
    <source>
        <dbReference type="ARBA" id="ARBA00022801"/>
    </source>
</evidence>
<dbReference type="SUPFAM" id="SSF49785">
    <property type="entry name" value="Galactose-binding domain-like"/>
    <property type="match status" value="1"/>
</dbReference>
<feature type="chain" id="PRO_5031472391" description="Beta-galactosidase" evidence="11">
    <location>
        <begin position="24"/>
        <end position="1033"/>
    </location>
</feature>
<keyword evidence="11" id="KW-0732">Signal</keyword>
<evidence type="ECO:0000256" key="2">
    <source>
        <dbReference type="ARBA" id="ARBA00001913"/>
    </source>
</evidence>
<dbReference type="InterPro" id="IPR006101">
    <property type="entry name" value="Glyco_hydro_2"/>
</dbReference>
<dbReference type="Pfam" id="PF02836">
    <property type="entry name" value="Glyco_hydro_2_C"/>
    <property type="match status" value="1"/>
</dbReference>
<dbReference type="EMBL" id="JACHCC010000012">
    <property type="protein sequence ID" value="MBB6502155.1"/>
    <property type="molecule type" value="Genomic_DNA"/>
</dbReference>
<protein>
    <recommendedName>
        <fullName evidence="5 10">Beta-galactosidase</fullName>
        <ecNumber evidence="5 10">3.2.1.23</ecNumber>
    </recommendedName>
    <alternativeName>
        <fullName evidence="9 10">Lactase</fullName>
    </alternativeName>
</protein>
<dbReference type="InterPro" id="IPR023230">
    <property type="entry name" value="Glyco_hydro_2_CS"/>
</dbReference>
<comment type="cofactor">
    <cofactor evidence="2">
        <name>Ca(2+)</name>
        <dbReference type="ChEBI" id="CHEBI:29108"/>
    </cofactor>
</comment>
<dbReference type="InterPro" id="IPR006103">
    <property type="entry name" value="Glyco_hydro_2_cat"/>
</dbReference>
<evidence type="ECO:0000313" key="13">
    <source>
        <dbReference type="EMBL" id="MBB6502155.1"/>
    </source>
</evidence>
<comment type="caution">
    <text evidence="13">The sequence shown here is derived from an EMBL/GenBank/DDBJ whole genome shotgun (WGS) entry which is preliminary data.</text>
</comment>
<dbReference type="PANTHER" id="PTHR46323">
    <property type="entry name" value="BETA-GALACTOSIDASE"/>
    <property type="match status" value="1"/>
</dbReference>
<dbReference type="SUPFAM" id="SSF51445">
    <property type="entry name" value="(Trans)glycosidases"/>
    <property type="match status" value="1"/>
</dbReference>
<dbReference type="InterPro" id="IPR004199">
    <property type="entry name" value="B-gal_small/dom_5"/>
</dbReference>
<reference evidence="13 14" key="1">
    <citation type="submission" date="2020-08" db="EMBL/GenBank/DDBJ databases">
        <title>Genomic Encyclopedia of Type Strains, Phase IV (KMG-V): Genome sequencing to study the core and pangenomes of soil and plant-associated prokaryotes.</title>
        <authorList>
            <person name="Whitman W."/>
        </authorList>
    </citation>
    <scope>NUCLEOTIDE SEQUENCE [LARGE SCALE GENOMIC DNA]</scope>
    <source>
        <strain evidence="13 14">M2T3</strain>
    </source>
</reference>
<comment type="subunit">
    <text evidence="4">Monomer.</text>
</comment>
<dbReference type="RefSeq" id="WP_184628414.1">
    <property type="nucleotide sequence ID" value="NZ_JACHCC010000012.1"/>
</dbReference>
<evidence type="ECO:0000256" key="7">
    <source>
        <dbReference type="ARBA" id="ARBA00022837"/>
    </source>
</evidence>
<dbReference type="Gene3D" id="2.60.40.10">
    <property type="entry name" value="Immunoglobulins"/>
    <property type="match status" value="2"/>
</dbReference>
<accession>A0A7X0J7B4</accession>
<evidence type="ECO:0000256" key="1">
    <source>
        <dbReference type="ARBA" id="ARBA00001412"/>
    </source>
</evidence>
<dbReference type="InterPro" id="IPR032312">
    <property type="entry name" value="LacZ_4"/>
</dbReference>
<dbReference type="InterPro" id="IPR013783">
    <property type="entry name" value="Ig-like_fold"/>
</dbReference>
<dbReference type="Pfam" id="PF00703">
    <property type="entry name" value="Glyco_hydro_2"/>
    <property type="match status" value="1"/>
</dbReference>
<comment type="similarity">
    <text evidence="3 10">Belongs to the glycosyl hydrolase 2 family.</text>
</comment>
<gene>
    <name evidence="13" type="ORF">HDF25_004332</name>
</gene>
<evidence type="ECO:0000256" key="11">
    <source>
        <dbReference type="SAM" id="SignalP"/>
    </source>
</evidence>
<dbReference type="Proteomes" id="UP000521017">
    <property type="component" value="Unassembled WGS sequence"/>
</dbReference>
<dbReference type="InterPro" id="IPR008979">
    <property type="entry name" value="Galactose-bd-like_sf"/>
</dbReference>
<dbReference type="InterPro" id="IPR014718">
    <property type="entry name" value="GH-type_carb-bd"/>
</dbReference>
<evidence type="ECO:0000256" key="8">
    <source>
        <dbReference type="ARBA" id="ARBA00023295"/>
    </source>
</evidence>
<dbReference type="AlphaFoldDB" id="A0A7X0J7B4"/>
<dbReference type="Gene3D" id="3.20.20.80">
    <property type="entry name" value="Glycosidases"/>
    <property type="match status" value="1"/>
</dbReference>
<dbReference type="SMART" id="SM01038">
    <property type="entry name" value="Bgal_small_N"/>
    <property type="match status" value="1"/>
</dbReference>
<proteinExistence type="inferred from homology"/>
<dbReference type="PROSITE" id="PS00719">
    <property type="entry name" value="GLYCOSYL_HYDROL_F2_1"/>
    <property type="match status" value="1"/>
</dbReference>